<dbReference type="AlphaFoldDB" id="A0A915HKT8"/>
<protein>
    <submittedName>
        <fullName evidence="2">Uncharacterized protein</fullName>
    </submittedName>
</protein>
<accession>A0A915HKT8</accession>
<reference evidence="2" key="1">
    <citation type="submission" date="2022-11" db="UniProtKB">
        <authorList>
            <consortium name="WormBaseParasite"/>
        </authorList>
    </citation>
    <scope>IDENTIFICATION</scope>
</reference>
<proteinExistence type="predicted"/>
<dbReference type="Proteomes" id="UP000887565">
    <property type="component" value="Unplaced"/>
</dbReference>
<evidence type="ECO:0000313" key="2">
    <source>
        <dbReference type="WBParaSite" id="nRc.2.0.1.t02284-RA"/>
    </source>
</evidence>
<keyword evidence="1" id="KW-1185">Reference proteome</keyword>
<dbReference type="WBParaSite" id="nRc.2.0.1.t02284-RA">
    <property type="protein sequence ID" value="nRc.2.0.1.t02284-RA"/>
    <property type="gene ID" value="nRc.2.0.1.g02284"/>
</dbReference>
<evidence type="ECO:0000313" key="1">
    <source>
        <dbReference type="Proteomes" id="UP000887565"/>
    </source>
</evidence>
<organism evidence="1 2">
    <name type="scientific">Romanomermis culicivorax</name>
    <name type="common">Nematode worm</name>
    <dbReference type="NCBI Taxonomy" id="13658"/>
    <lineage>
        <taxon>Eukaryota</taxon>
        <taxon>Metazoa</taxon>
        <taxon>Ecdysozoa</taxon>
        <taxon>Nematoda</taxon>
        <taxon>Enoplea</taxon>
        <taxon>Dorylaimia</taxon>
        <taxon>Mermithida</taxon>
        <taxon>Mermithoidea</taxon>
        <taxon>Mermithidae</taxon>
        <taxon>Romanomermis</taxon>
    </lineage>
</organism>
<name>A0A915HKT8_ROMCU</name>
<sequence>MKSNEQYANLGQKAIYKRITAILPKTIDDNLHPNLTERKFLFSSATFRRLHSVPFRRKRQV</sequence>